<evidence type="ECO:0000256" key="7">
    <source>
        <dbReference type="HAMAP-Rule" id="MF_02065"/>
    </source>
</evidence>
<feature type="compositionally biased region" description="Basic and acidic residues" evidence="8">
    <location>
        <begin position="444"/>
        <end position="455"/>
    </location>
</feature>
<dbReference type="GO" id="GO:0008932">
    <property type="term" value="F:lytic endotransglycosylase activity"/>
    <property type="evidence" value="ECO:0007669"/>
    <property type="project" value="UniProtKB-UniRule"/>
</dbReference>
<dbReference type="AlphaFoldDB" id="A0A1I4F8W8"/>
<feature type="site" description="Important for catalytic activity" evidence="7">
    <location>
        <position position="262"/>
    </location>
</feature>
<dbReference type="EMBL" id="FOTK01000001">
    <property type="protein sequence ID" value="SFL14344.1"/>
    <property type="molecule type" value="Genomic_DNA"/>
</dbReference>
<dbReference type="Gene3D" id="3.30.160.60">
    <property type="entry name" value="Classic Zinc Finger"/>
    <property type="match status" value="1"/>
</dbReference>
<dbReference type="Gene3D" id="3.30.1490.480">
    <property type="entry name" value="Endolytic murein transglycosylase"/>
    <property type="match status" value="1"/>
</dbReference>
<keyword evidence="4 7" id="KW-0472">Membrane</keyword>
<feature type="transmembrane region" description="Helical" evidence="7">
    <location>
        <begin position="61"/>
        <end position="86"/>
    </location>
</feature>
<comment type="catalytic activity">
    <reaction evidence="7">
        <text>a peptidoglycan chain = a peptidoglycan chain with N-acetyl-1,6-anhydromuramyl-[peptide] at the reducing end + a peptidoglycan chain with N-acetylglucosamine at the non-reducing end.</text>
        <dbReference type="EC" id="4.2.2.29"/>
    </reaction>
</comment>
<accession>A0A1I4F8W8</accession>
<keyword evidence="5 7" id="KW-0456">Lyase</keyword>
<dbReference type="GO" id="GO:0005886">
    <property type="term" value="C:plasma membrane"/>
    <property type="evidence" value="ECO:0007669"/>
    <property type="project" value="UniProtKB-SubCell"/>
</dbReference>
<feature type="compositionally biased region" description="Polar residues" evidence="8">
    <location>
        <begin position="8"/>
        <end position="21"/>
    </location>
</feature>
<sequence>MFFRRSKSSAPKTIPQDSMAQDSADEPALPQRLSPRSPGEAIKPTAAPPPPEKPVRERSGLVGIISGALTFAVVIAIAAMIGITLFQRQVREPGPLAADKVVVIPSHSGTGEIAEALKREGVIDHTGLFEFAARFGGRPALRAGEYMFKAHASIADALDTVTAGRQVQHAITFPEGLTSEQIVTRLNDNDILAGEINEIPPEGSLLPDTYKFERGATRQQIVNLMRAKQREVLNQIWLRRSADVPVRTPAEMVTLASIVEKETGRADERPRVAGVFINRLNKRMKLQSDPTIVYGLVGGRGTLGRGILRSEIDRPTPYNTYAIEGLPPGPIANPGKAALEAVANPSRTKDLYFVADGSGGHAFADSLEGHQRNVARWRAVEKSRQAPPADSVDKVEPGPDPSVPGRASAFAPGGAPGANTPNTNAAFALDTGAPSSSRAFDASEGTRLDPLKNRSYDLGSPKTVPALADPTPAPRGRR</sequence>
<evidence type="ECO:0000256" key="4">
    <source>
        <dbReference type="ARBA" id="ARBA00023136"/>
    </source>
</evidence>
<evidence type="ECO:0000256" key="5">
    <source>
        <dbReference type="ARBA" id="ARBA00023239"/>
    </source>
</evidence>
<comment type="function">
    <text evidence="7">Functions as a peptidoglycan terminase that cleaves nascent peptidoglycan strands endolytically to terminate their elongation.</text>
</comment>
<dbReference type="STRING" id="582667.SAMN05192568_1001166"/>
<dbReference type="OrthoDB" id="9814591at2"/>
<dbReference type="PANTHER" id="PTHR30518">
    <property type="entry name" value="ENDOLYTIC MUREIN TRANSGLYCOSYLASE"/>
    <property type="match status" value="1"/>
</dbReference>
<keyword evidence="1 7" id="KW-1003">Cell membrane</keyword>
<keyword evidence="6 7" id="KW-0961">Cell wall biogenesis/degradation</keyword>
<evidence type="ECO:0000256" key="6">
    <source>
        <dbReference type="ARBA" id="ARBA00023316"/>
    </source>
</evidence>
<dbReference type="Proteomes" id="UP000199048">
    <property type="component" value="Unassembled WGS sequence"/>
</dbReference>
<protein>
    <recommendedName>
        <fullName evidence="7">Endolytic murein transglycosylase</fullName>
        <ecNumber evidence="7">4.2.2.29</ecNumber>
    </recommendedName>
    <alternativeName>
        <fullName evidence="7">Peptidoglycan lytic transglycosylase</fullName>
    </alternativeName>
    <alternativeName>
        <fullName evidence="7">Peptidoglycan polymerization terminase</fullName>
    </alternativeName>
</protein>
<evidence type="ECO:0000256" key="1">
    <source>
        <dbReference type="ARBA" id="ARBA00022475"/>
    </source>
</evidence>
<keyword evidence="7" id="KW-0997">Cell inner membrane</keyword>
<comment type="similarity">
    <text evidence="7">Belongs to the transglycosylase MltG family.</text>
</comment>
<evidence type="ECO:0000256" key="2">
    <source>
        <dbReference type="ARBA" id="ARBA00022692"/>
    </source>
</evidence>
<feature type="region of interest" description="Disordered" evidence="8">
    <location>
        <begin position="380"/>
        <end position="478"/>
    </location>
</feature>
<reference evidence="10" key="1">
    <citation type="submission" date="2016-10" db="EMBL/GenBank/DDBJ databases">
        <authorList>
            <person name="Varghese N."/>
            <person name="Submissions S."/>
        </authorList>
    </citation>
    <scope>NUCLEOTIDE SEQUENCE [LARGE SCALE GENOMIC DNA]</scope>
    <source>
        <strain evidence="10">BL36</strain>
    </source>
</reference>
<dbReference type="RefSeq" id="WP_092036264.1">
    <property type="nucleotide sequence ID" value="NZ_FOTK01000001.1"/>
</dbReference>
<keyword evidence="10" id="KW-1185">Reference proteome</keyword>
<dbReference type="Pfam" id="PF02618">
    <property type="entry name" value="YceG"/>
    <property type="match status" value="1"/>
</dbReference>
<feature type="region of interest" description="Disordered" evidence="8">
    <location>
        <begin position="1"/>
        <end position="55"/>
    </location>
</feature>
<feature type="compositionally biased region" description="Low complexity" evidence="8">
    <location>
        <begin position="409"/>
        <end position="428"/>
    </location>
</feature>
<dbReference type="GO" id="GO:0009252">
    <property type="term" value="P:peptidoglycan biosynthetic process"/>
    <property type="evidence" value="ECO:0007669"/>
    <property type="project" value="UniProtKB-UniRule"/>
</dbReference>
<comment type="subcellular location">
    <subcellularLocation>
        <location evidence="7">Cell inner membrane</location>
        <topology evidence="7">Single-pass membrane protein</topology>
    </subcellularLocation>
</comment>
<dbReference type="CDD" id="cd08010">
    <property type="entry name" value="MltG_like"/>
    <property type="match status" value="1"/>
</dbReference>
<keyword evidence="2 7" id="KW-0812">Transmembrane</keyword>
<evidence type="ECO:0000313" key="10">
    <source>
        <dbReference type="Proteomes" id="UP000199048"/>
    </source>
</evidence>
<evidence type="ECO:0000256" key="8">
    <source>
        <dbReference type="SAM" id="MobiDB-lite"/>
    </source>
</evidence>
<evidence type="ECO:0000313" key="9">
    <source>
        <dbReference type="EMBL" id="SFL14344.1"/>
    </source>
</evidence>
<dbReference type="HAMAP" id="MF_02065">
    <property type="entry name" value="MltG"/>
    <property type="match status" value="1"/>
</dbReference>
<evidence type="ECO:0000256" key="3">
    <source>
        <dbReference type="ARBA" id="ARBA00022989"/>
    </source>
</evidence>
<proteinExistence type="inferred from homology"/>
<dbReference type="EC" id="4.2.2.29" evidence="7"/>
<keyword evidence="3 7" id="KW-1133">Transmembrane helix</keyword>
<gene>
    <name evidence="7" type="primary">mltG</name>
    <name evidence="9" type="ORF">SAMN05192568_1001166</name>
</gene>
<organism evidence="9 10">
    <name type="scientific">Methylobacterium pseudosasicola</name>
    <dbReference type="NCBI Taxonomy" id="582667"/>
    <lineage>
        <taxon>Bacteria</taxon>
        <taxon>Pseudomonadati</taxon>
        <taxon>Pseudomonadota</taxon>
        <taxon>Alphaproteobacteria</taxon>
        <taxon>Hyphomicrobiales</taxon>
        <taxon>Methylobacteriaceae</taxon>
        <taxon>Methylobacterium</taxon>
    </lineage>
</organism>
<dbReference type="PANTHER" id="PTHR30518:SF2">
    <property type="entry name" value="ENDOLYTIC MUREIN TRANSGLYCOSYLASE"/>
    <property type="match status" value="1"/>
</dbReference>
<dbReference type="InterPro" id="IPR003770">
    <property type="entry name" value="MLTG-like"/>
</dbReference>
<name>A0A1I4F8W8_9HYPH</name>
<dbReference type="NCBIfam" id="TIGR00247">
    <property type="entry name" value="endolytic transglycosylase MltG"/>
    <property type="match status" value="1"/>
</dbReference>
<dbReference type="GO" id="GO:0071555">
    <property type="term" value="P:cell wall organization"/>
    <property type="evidence" value="ECO:0007669"/>
    <property type="project" value="UniProtKB-KW"/>
</dbReference>